<dbReference type="RefSeq" id="WP_282201218.1">
    <property type="nucleotide sequence ID" value="NZ_BOQE01000001.1"/>
</dbReference>
<accession>A0AAV4LKS2</accession>
<evidence type="ECO:0000313" key="2">
    <source>
        <dbReference type="EMBL" id="GIM48331.1"/>
    </source>
</evidence>
<dbReference type="Proteomes" id="UP001057291">
    <property type="component" value="Unassembled WGS sequence"/>
</dbReference>
<name>A0AAV4LKS2_9BACL</name>
<dbReference type="InterPro" id="IPR036380">
    <property type="entry name" value="Isochorismatase-like_sf"/>
</dbReference>
<gene>
    <name evidence="2" type="ORF">DNHGIG_38800</name>
</gene>
<evidence type="ECO:0000313" key="3">
    <source>
        <dbReference type="Proteomes" id="UP001057291"/>
    </source>
</evidence>
<dbReference type="Gene3D" id="3.40.50.850">
    <property type="entry name" value="Isochorismatase-like"/>
    <property type="match status" value="1"/>
</dbReference>
<dbReference type="SUPFAM" id="SSF52499">
    <property type="entry name" value="Isochorismatase-like hydrolases"/>
    <property type="match status" value="1"/>
</dbReference>
<dbReference type="AlphaFoldDB" id="A0AAV4LKS2"/>
<dbReference type="Pfam" id="PF00857">
    <property type="entry name" value="Isochorismatase"/>
    <property type="match status" value="1"/>
</dbReference>
<dbReference type="InterPro" id="IPR000868">
    <property type="entry name" value="Isochorismatase-like_dom"/>
</dbReference>
<sequence length="154" mass="17736">MKQALIITDVQEDFLGNSDYIVPLCQKYLNTFAEAYDLVILTHWKHQENKNTNTLMLSHPHAKIIEKTTYSAINEEVRGLLENHEIHRVHLAGMDAEATIMATMFHLLDLGYEVQILERLLASYFTRGWEATTIMRHILGDENVLSIGGDRVWL</sequence>
<protein>
    <recommendedName>
        <fullName evidence="1">Isochorismatase-like domain-containing protein</fullName>
    </recommendedName>
</protein>
<feature type="domain" description="Isochorismatase-like" evidence="1">
    <location>
        <begin position="4"/>
        <end position="131"/>
    </location>
</feature>
<comment type="caution">
    <text evidence="2">The sequence shown here is derived from an EMBL/GenBank/DDBJ whole genome shotgun (WGS) entry which is preliminary data.</text>
</comment>
<dbReference type="EMBL" id="BOQE01000001">
    <property type="protein sequence ID" value="GIM48331.1"/>
    <property type="molecule type" value="Genomic_DNA"/>
</dbReference>
<reference evidence="2" key="1">
    <citation type="journal article" date="2023" name="Int. J. Syst. Evol. Microbiol.">
        <title>Collibacillus ludicampi gen. nov., sp. nov., a new soil bacterium of the family Alicyclobacillaceae.</title>
        <authorList>
            <person name="Jojima T."/>
            <person name="Ioku Y."/>
            <person name="Fukuta Y."/>
            <person name="Shirasaka N."/>
            <person name="Matsumura Y."/>
            <person name="Mori M."/>
        </authorList>
    </citation>
    <scope>NUCLEOTIDE SEQUENCE</scope>
    <source>
        <strain evidence="2">TP075</strain>
    </source>
</reference>
<organism evidence="2 3">
    <name type="scientific">Collibacillus ludicampi</name>
    <dbReference type="NCBI Taxonomy" id="2771369"/>
    <lineage>
        <taxon>Bacteria</taxon>
        <taxon>Bacillati</taxon>
        <taxon>Bacillota</taxon>
        <taxon>Bacilli</taxon>
        <taxon>Bacillales</taxon>
        <taxon>Alicyclobacillaceae</taxon>
        <taxon>Collibacillus</taxon>
    </lineage>
</organism>
<evidence type="ECO:0000259" key="1">
    <source>
        <dbReference type="Pfam" id="PF00857"/>
    </source>
</evidence>
<proteinExistence type="predicted"/>
<keyword evidence="3" id="KW-1185">Reference proteome</keyword>